<protein>
    <submittedName>
        <fullName evidence="1">Uncharacterized protein</fullName>
    </submittedName>
</protein>
<accession>A0A8T0IPD5</accession>
<dbReference type="PANTHER" id="PTHR15000:SF1">
    <property type="entry name" value="ERYTHROID DIFFERENTIATION-RELATED FACTOR 1"/>
    <property type="match status" value="1"/>
</dbReference>
<keyword evidence="2" id="KW-1185">Reference proteome</keyword>
<organism evidence="1 2">
    <name type="scientific">Ceratodon purpureus</name>
    <name type="common">Fire moss</name>
    <name type="synonym">Dicranum purpureum</name>
    <dbReference type="NCBI Taxonomy" id="3225"/>
    <lineage>
        <taxon>Eukaryota</taxon>
        <taxon>Viridiplantae</taxon>
        <taxon>Streptophyta</taxon>
        <taxon>Embryophyta</taxon>
        <taxon>Bryophyta</taxon>
        <taxon>Bryophytina</taxon>
        <taxon>Bryopsida</taxon>
        <taxon>Dicranidae</taxon>
        <taxon>Pseudoditrichales</taxon>
        <taxon>Ditrichaceae</taxon>
        <taxon>Ceratodon</taxon>
    </lineage>
</organism>
<gene>
    <name evidence="1" type="ORF">KC19_3G241800</name>
</gene>
<evidence type="ECO:0000313" key="1">
    <source>
        <dbReference type="EMBL" id="KAG0584877.1"/>
    </source>
</evidence>
<sequence length="662" mass="76723">MLQSLKPEDEHEPAFIGLEDSASSTIVHMGARPEPVPQVVQTPASSVSALLGEQHDILQAIKSIPWERQLQLDQGKQVADKRSAFFSVTCLCGDHCHYSEKMNLGGSEMDVKLQIASCKCVCRLIFLLSDSYLRLGRAYKEDGQFNLALRAVELAYLTRGFNLNLYFADREKLQEIKDLRDPKAVEFAWRMRRLTPPSKEAFFPKGVSLRIQAWILAGDAYLEAQRTFEDSHVVIPYQEGEELKMPQEVEEVVYRVVRTCMCFYVGSEMLAKNEFRLPRIVENKWEKNLLHAAECYSNALYYSPRHEGSELTKIAYRKWGFVCHECGRRLAELGRHAKDETDKYFILAIDAFYIVKDVTNFELSLCSRIEYHRKLAEFRETQLNPDQGRIKILEKRRVKYQKVLQLCSEGKDRLKCLDELKTGKDRQGQAKEYKEVDLEEAHTYSKLGILLMEKDKIYYDKQEKPVRKLGQISADLALQKAINLYRKLHCEPEVANSQYWLGRVLRDRMLFEPVMSEFLRLEEKLSSIWWEATKYYLDVGDIDKYLRIRMEHSDLYSALPTKGLDQALIQLLEAIPCKMVVFGHGSSSVSEEFVRKLQELLKNMCTAAKSQPNNASSSSPSRANNYEFMEQMYRCALNLKLQGAKDYFPLYRMWIDYATVKS</sequence>
<dbReference type="PANTHER" id="PTHR15000">
    <property type="entry name" value="ERYTHROID DIFFERENTIATION-RELATED FACTOR 1"/>
    <property type="match status" value="1"/>
</dbReference>
<reference evidence="1" key="1">
    <citation type="submission" date="2020-06" db="EMBL/GenBank/DDBJ databases">
        <title>WGS assembly of Ceratodon purpureus strain R40.</title>
        <authorList>
            <person name="Carey S.B."/>
            <person name="Jenkins J."/>
            <person name="Shu S."/>
            <person name="Lovell J.T."/>
            <person name="Sreedasyam A."/>
            <person name="Maumus F."/>
            <person name="Tiley G.P."/>
            <person name="Fernandez-Pozo N."/>
            <person name="Barry K."/>
            <person name="Chen C."/>
            <person name="Wang M."/>
            <person name="Lipzen A."/>
            <person name="Daum C."/>
            <person name="Saski C.A."/>
            <person name="Payton A.C."/>
            <person name="Mcbreen J.C."/>
            <person name="Conrad R.E."/>
            <person name="Kollar L.M."/>
            <person name="Olsson S."/>
            <person name="Huttunen S."/>
            <person name="Landis J.B."/>
            <person name="Wickett N.J."/>
            <person name="Johnson M.G."/>
            <person name="Rensing S.A."/>
            <person name="Grimwood J."/>
            <person name="Schmutz J."/>
            <person name="Mcdaniel S.F."/>
        </authorList>
    </citation>
    <scope>NUCLEOTIDE SEQUENCE</scope>
    <source>
        <strain evidence="1">R40</strain>
    </source>
</reference>
<name>A0A8T0IPD5_CERPU</name>
<dbReference type="AlphaFoldDB" id="A0A8T0IPD5"/>
<proteinExistence type="predicted"/>
<dbReference type="EMBL" id="CM026423">
    <property type="protein sequence ID" value="KAG0584877.1"/>
    <property type="molecule type" value="Genomic_DNA"/>
</dbReference>
<comment type="caution">
    <text evidence="1">The sequence shown here is derived from an EMBL/GenBank/DDBJ whole genome shotgun (WGS) entry which is preliminary data.</text>
</comment>
<dbReference type="GO" id="GO:0045893">
    <property type="term" value="P:positive regulation of DNA-templated transcription"/>
    <property type="evidence" value="ECO:0007669"/>
    <property type="project" value="TreeGrafter"/>
</dbReference>
<evidence type="ECO:0000313" key="2">
    <source>
        <dbReference type="Proteomes" id="UP000822688"/>
    </source>
</evidence>
<dbReference type="Proteomes" id="UP000822688">
    <property type="component" value="Chromosome 3"/>
</dbReference>